<comment type="caution">
    <text evidence="1">The sequence shown here is derived from an EMBL/GenBank/DDBJ whole genome shotgun (WGS) entry which is preliminary data.</text>
</comment>
<dbReference type="Proteomes" id="UP000789901">
    <property type="component" value="Unassembled WGS sequence"/>
</dbReference>
<name>A0ABN7XB74_GIGMA</name>
<sequence>HAFTEKLYNLQVESQSGFKGLIKYLDAIRQQNKHNRKPTAYKSFLHLTCNRSENNTREEAIQIYGIFMYYIALCGNGTKKNYHYALSVAKFLEEYNKHSDALKLYELLNSKDKVTEIKNKLANKNNLRLK</sequence>
<feature type="non-terminal residue" evidence="1">
    <location>
        <position position="1"/>
    </location>
</feature>
<reference evidence="1 2" key="1">
    <citation type="submission" date="2021-06" db="EMBL/GenBank/DDBJ databases">
        <authorList>
            <person name="Kallberg Y."/>
            <person name="Tangrot J."/>
            <person name="Rosling A."/>
        </authorList>
    </citation>
    <scope>NUCLEOTIDE SEQUENCE [LARGE SCALE GENOMIC DNA]</scope>
    <source>
        <strain evidence="1 2">120-4 pot B 10/14</strain>
    </source>
</reference>
<keyword evidence="2" id="KW-1185">Reference proteome</keyword>
<evidence type="ECO:0000313" key="2">
    <source>
        <dbReference type="Proteomes" id="UP000789901"/>
    </source>
</evidence>
<protein>
    <submittedName>
        <fullName evidence="1">43895_t:CDS:1</fullName>
    </submittedName>
</protein>
<organism evidence="1 2">
    <name type="scientific">Gigaspora margarita</name>
    <dbReference type="NCBI Taxonomy" id="4874"/>
    <lineage>
        <taxon>Eukaryota</taxon>
        <taxon>Fungi</taxon>
        <taxon>Fungi incertae sedis</taxon>
        <taxon>Mucoromycota</taxon>
        <taxon>Glomeromycotina</taxon>
        <taxon>Glomeromycetes</taxon>
        <taxon>Diversisporales</taxon>
        <taxon>Gigasporaceae</taxon>
        <taxon>Gigaspora</taxon>
    </lineage>
</organism>
<dbReference type="EMBL" id="CAJVQB010104035">
    <property type="protein sequence ID" value="CAG8851047.1"/>
    <property type="molecule type" value="Genomic_DNA"/>
</dbReference>
<accession>A0ABN7XB74</accession>
<proteinExistence type="predicted"/>
<evidence type="ECO:0000313" key="1">
    <source>
        <dbReference type="EMBL" id="CAG8851047.1"/>
    </source>
</evidence>
<gene>
    <name evidence="1" type="ORF">GMARGA_LOCUS40532</name>
</gene>